<keyword evidence="2" id="KW-0560">Oxidoreductase</keyword>
<organism evidence="4 5">
    <name type="scientific">Nocardiopsis alba (strain ATCC BAA-2165 / BE74)</name>
    <dbReference type="NCBI Taxonomy" id="1205910"/>
    <lineage>
        <taxon>Bacteria</taxon>
        <taxon>Bacillati</taxon>
        <taxon>Actinomycetota</taxon>
        <taxon>Actinomycetes</taxon>
        <taxon>Streptosporangiales</taxon>
        <taxon>Nocardiopsidaceae</taxon>
        <taxon>Nocardiopsis</taxon>
    </lineage>
</organism>
<evidence type="ECO:0000313" key="4">
    <source>
        <dbReference type="EMBL" id="AFR09914.1"/>
    </source>
</evidence>
<evidence type="ECO:0000259" key="3">
    <source>
        <dbReference type="SMART" id="SM00903"/>
    </source>
</evidence>
<reference evidence="4 5" key="1">
    <citation type="journal article" date="2012" name="J. Bacteriol.">
        <title>Whole-Genome Sequence of Nocardiopsis alba Strain ATCC BAA-2165, Associated with Honeybees.</title>
        <authorList>
            <person name="Qiao J."/>
            <person name="Chen L."/>
            <person name="Li Y."/>
            <person name="Wang J."/>
            <person name="Zhang W."/>
            <person name="Chen S."/>
        </authorList>
    </citation>
    <scope>NUCLEOTIDE SEQUENCE [LARGE SCALE GENOMIC DNA]</scope>
    <source>
        <strain evidence="5">ATCC BAA-2165 / BE74</strain>
    </source>
</reference>
<dbReference type="KEGG" id="nal:B005_2517"/>
<gene>
    <name evidence="4" type="ordered locus">B005_2517</name>
</gene>
<dbReference type="PATRIC" id="fig|1205910.3.peg.2378"/>
<protein>
    <submittedName>
        <fullName evidence="4">Flavin reductase like domain protein</fullName>
    </submittedName>
</protein>
<evidence type="ECO:0000256" key="2">
    <source>
        <dbReference type="ARBA" id="ARBA00023002"/>
    </source>
</evidence>
<dbReference type="GO" id="GO:0042602">
    <property type="term" value="F:riboflavin reductase (NADPH) activity"/>
    <property type="evidence" value="ECO:0007669"/>
    <property type="project" value="TreeGrafter"/>
</dbReference>
<dbReference type="HOGENOM" id="CLU_059021_1_0_11"/>
<dbReference type="PANTHER" id="PTHR30466">
    <property type="entry name" value="FLAVIN REDUCTASE"/>
    <property type="match status" value="1"/>
</dbReference>
<feature type="domain" description="Flavin reductase like" evidence="3">
    <location>
        <begin position="29"/>
        <end position="172"/>
    </location>
</feature>
<dbReference type="SUPFAM" id="SSF50475">
    <property type="entry name" value="FMN-binding split barrel"/>
    <property type="match status" value="1"/>
</dbReference>
<reference evidence="5" key="2">
    <citation type="submission" date="2012-08" db="EMBL/GenBank/DDBJ databases">
        <title>Whole-genome sequence of Nocardiopsis alba strain ATCC BAA-2165 associated with honeybees.</title>
        <authorList>
            <person name="Qiao J."/>
            <person name="Chen L."/>
            <person name="Li Y."/>
            <person name="Wang J."/>
            <person name="Zhang W."/>
            <person name="Chen S."/>
        </authorList>
    </citation>
    <scope>NUCLEOTIDE SEQUENCE [LARGE SCALE GENOMIC DNA]</scope>
    <source>
        <strain evidence="5">ATCC BAA-2165 / BE74</strain>
    </source>
</reference>
<dbReference type="Proteomes" id="UP000003779">
    <property type="component" value="Chromosome"/>
</dbReference>
<dbReference type="STRING" id="1205910.B005_2517"/>
<dbReference type="GO" id="GO:0010181">
    <property type="term" value="F:FMN binding"/>
    <property type="evidence" value="ECO:0007669"/>
    <property type="project" value="InterPro"/>
</dbReference>
<evidence type="ECO:0000256" key="1">
    <source>
        <dbReference type="ARBA" id="ARBA00008898"/>
    </source>
</evidence>
<dbReference type="PANTHER" id="PTHR30466:SF11">
    <property type="entry name" value="FLAVIN-DEPENDENT MONOOXYGENASE, REDUCTASE SUBUNIT HSAB"/>
    <property type="match status" value="1"/>
</dbReference>
<dbReference type="InterPro" id="IPR012349">
    <property type="entry name" value="Split_barrel_FMN-bd"/>
</dbReference>
<dbReference type="EMBL" id="CP003788">
    <property type="protein sequence ID" value="AFR09914.1"/>
    <property type="molecule type" value="Genomic_DNA"/>
</dbReference>
<dbReference type="AlphaFoldDB" id="J7LG86"/>
<dbReference type="Gene3D" id="2.30.110.10">
    <property type="entry name" value="Electron Transport, Fmn-binding Protein, Chain A"/>
    <property type="match status" value="1"/>
</dbReference>
<proteinExistence type="inferred from homology"/>
<accession>J7LG86</accession>
<evidence type="ECO:0000313" key="5">
    <source>
        <dbReference type="Proteomes" id="UP000003779"/>
    </source>
</evidence>
<comment type="similarity">
    <text evidence="1">Belongs to the non-flavoprotein flavin reductase family.</text>
</comment>
<sequence>MEQGESIRMTQQSTSAHRPLDRRLFRDVLGRFATGVVLITTRTEDGPAGMVVNSFTSVSLDPPLVAFCAARTSTTWPRIRATGDFAVSILGEGHVDLCRRFGVRAADRFAGRGWTSTPAGHPVPADGLGWLDCAITVVHPAGDHELIIASTIDGAPTGPAEPLVFHGSRFRVLAPEKPTSTEPMTHRRTGRPS</sequence>
<dbReference type="eggNOG" id="COG1853">
    <property type="taxonomic scope" value="Bacteria"/>
</dbReference>
<name>J7LG86_NOCAA</name>
<dbReference type="InterPro" id="IPR002563">
    <property type="entry name" value="Flavin_Rdtase-like_dom"/>
</dbReference>
<dbReference type="Pfam" id="PF01613">
    <property type="entry name" value="Flavin_Reduct"/>
    <property type="match status" value="1"/>
</dbReference>
<dbReference type="SMART" id="SM00903">
    <property type="entry name" value="Flavin_Reduct"/>
    <property type="match status" value="1"/>
</dbReference>
<dbReference type="InterPro" id="IPR050268">
    <property type="entry name" value="NADH-dep_flavin_reductase"/>
</dbReference>